<dbReference type="InterPro" id="IPR018531">
    <property type="entry name" value="DUF1993"/>
</dbReference>
<gene>
    <name evidence="1" type="ORF">IMSHALPRED_009281</name>
</gene>
<dbReference type="Gene3D" id="1.20.120.450">
    <property type="entry name" value="dinb family like domain"/>
    <property type="match status" value="1"/>
</dbReference>
<organism evidence="1 2">
    <name type="scientific">Imshaugia aleurites</name>
    <dbReference type="NCBI Taxonomy" id="172621"/>
    <lineage>
        <taxon>Eukaryota</taxon>
        <taxon>Fungi</taxon>
        <taxon>Dikarya</taxon>
        <taxon>Ascomycota</taxon>
        <taxon>Pezizomycotina</taxon>
        <taxon>Lecanoromycetes</taxon>
        <taxon>OSLEUM clade</taxon>
        <taxon>Lecanoromycetidae</taxon>
        <taxon>Lecanorales</taxon>
        <taxon>Lecanorineae</taxon>
        <taxon>Parmeliaceae</taxon>
        <taxon>Imshaugia</taxon>
    </lineage>
</organism>
<comment type="caution">
    <text evidence="1">The sequence shown here is derived from an EMBL/GenBank/DDBJ whole genome shotgun (WGS) entry which is preliminary data.</text>
</comment>
<dbReference type="Proteomes" id="UP000664534">
    <property type="component" value="Unassembled WGS sequence"/>
</dbReference>
<name>A0A8H3IA28_9LECA</name>
<evidence type="ECO:0008006" key="3">
    <source>
        <dbReference type="Google" id="ProtNLM"/>
    </source>
</evidence>
<protein>
    <recommendedName>
        <fullName evidence="3">DUF1993 domain-containing protein</fullName>
    </recommendedName>
</protein>
<dbReference type="PANTHER" id="PTHR36922:SF1">
    <property type="entry name" value="DUF1993 DOMAIN-CONTAINING PROTEIN"/>
    <property type="match status" value="1"/>
</dbReference>
<dbReference type="InterPro" id="IPR034660">
    <property type="entry name" value="DinB/YfiT-like"/>
</dbReference>
<proteinExistence type="predicted"/>
<sequence length="179" mass="19683">MSLSLYEITIPVFIRGLTNLSAILSKGSTYTDAQNLPGAHLLEARLIEDMGTLVYQIQRVSDTSKNAAARVAGVEPVSMPDNETTFEELQARIQKTIDVLKAMPADSLDGKEEKEIVVKTRSGEYTASAKDYLLTFALPNFYFHVTTAYDILRHNGVPVGKSDYLGLGAMKQRSSESSF</sequence>
<evidence type="ECO:0000313" key="1">
    <source>
        <dbReference type="EMBL" id="CAF9910673.1"/>
    </source>
</evidence>
<evidence type="ECO:0000313" key="2">
    <source>
        <dbReference type="Proteomes" id="UP000664534"/>
    </source>
</evidence>
<dbReference type="OrthoDB" id="3724345at2759"/>
<dbReference type="SUPFAM" id="SSF109854">
    <property type="entry name" value="DinB/YfiT-like putative metalloenzymes"/>
    <property type="match status" value="1"/>
</dbReference>
<reference evidence="1" key="1">
    <citation type="submission" date="2021-03" db="EMBL/GenBank/DDBJ databases">
        <authorList>
            <person name="Tagirdzhanova G."/>
        </authorList>
    </citation>
    <scope>NUCLEOTIDE SEQUENCE</scope>
</reference>
<keyword evidence="2" id="KW-1185">Reference proteome</keyword>
<dbReference type="Pfam" id="PF09351">
    <property type="entry name" value="DUF1993"/>
    <property type="match status" value="1"/>
</dbReference>
<dbReference type="PANTHER" id="PTHR36922">
    <property type="entry name" value="BLL2446 PROTEIN"/>
    <property type="match status" value="1"/>
</dbReference>
<dbReference type="EMBL" id="CAJPDT010000007">
    <property type="protein sequence ID" value="CAF9910673.1"/>
    <property type="molecule type" value="Genomic_DNA"/>
</dbReference>
<accession>A0A8H3IA28</accession>
<dbReference type="AlphaFoldDB" id="A0A8H3IA28"/>